<dbReference type="AlphaFoldDB" id="A0A8S4N944"/>
<dbReference type="PANTHER" id="PTHR21597">
    <property type="entry name" value="THO2 PROTEIN"/>
    <property type="match status" value="1"/>
</dbReference>
<evidence type="ECO:0000259" key="4">
    <source>
        <dbReference type="Pfam" id="PF11262"/>
    </source>
</evidence>
<keyword evidence="2" id="KW-0175">Coiled coil</keyword>
<organism evidence="5 6">
    <name type="scientific">Owenia fusiformis</name>
    <name type="common">Polychaete worm</name>
    <dbReference type="NCBI Taxonomy" id="6347"/>
    <lineage>
        <taxon>Eukaryota</taxon>
        <taxon>Metazoa</taxon>
        <taxon>Spiralia</taxon>
        <taxon>Lophotrochozoa</taxon>
        <taxon>Annelida</taxon>
        <taxon>Polychaeta</taxon>
        <taxon>Sedentaria</taxon>
        <taxon>Canalipalpata</taxon>
        <taxon>Sabellida</taxon>
        <taxon>Oweniida</taxon>
        <taxon>Oweniidae</taxon>
        <taxon>Owenia</taxon>
    </lineage>
</organism>
<evidence type="ECO:0000256" key="2">
    <source>
        <dbReference type="SAM" id="Coils"/>
    </source>
</evidence>
<comment type="caution">
    <text evidence="5">The sequence shown here is derived from an EMBL/GenBank/DDBJ whole genome shotgun (WGS) entry which is preliminary data.</text>
</comment>
<protein>
    <recommendedName>
        <fullName evidence="4">THO complex subunitTHOC2 C-terminal domain-containing protein</fullName>
    </recommendedName>
</protein>
<dbReference type="InterPro" id="IPR021418">
    <property type="entry name" value="THO_THOC2_C"/>
</dbReference>
<dbReference type="Pfam" id="PF11262">
    <property type="entry name" value="Tho2"/>
    <property type="match status" value="1"/>
</dbReference>
<feature type="compositionally biased region" description="Low complexity" evidence="3">
    <location>
        <begin position="824"/>
        <end position="841"/>
    </location>
</feature>
<evidence type="ECO:0000256" key="3">
    <source>
        <dbReference type="SAM" id="MobiDB-lite"/>
    </source>
</evidence>
<comment type="subunit">
    <text evidence="1">Component of the THO subcomplex, which is composed of THOC1, THOC2, THOC3, THOC5, THOC6 and THOC7. The THO subcomplex interacts with DDX39B to form the THO-DDX39B complex which multimerizes into a 28-subunit tetrameric assembly. Component of the transcription/export (TREX) complex at least composed of ALYREF/THOC4, DDX39B, SARNP/CIP29, CHTOP and the THO subcomplex; in the complex interacts with THOC1, THOC3, THOC5, THOC7 and DDX39B. TREX seems to have a dynamic structure involving ATP-dependent remodeling. Interacts with POLDIP3 and ZC3H11A.</text>
</comment>
<keyword evidence="6" id="KW-1185">Reference proteome</keyword>
<dbReference type="GO" id="GO:0000445">
    <property type="term" value="C:THO complex part of transcription export complex"/>
    <property type="evidence" value="ECO:0007669"/>
    <property type="project" value="TreeGrafter"/>
</dbReference>
<feature type="coiled-coil region" evidence="2">
    <location>
        <begin position="243"/>
        <end position="278"/>
    </location>
</feature>
<sequence length="871" mass="99799">MAGIEISEEITDDQLHAMAGGEMLRQEGGNFAQVRNTKKSSVKLKESLLEHDLALPLCILMAQQRDGIIFTDQDDETHLKLVGKLYDQCQDTLVQLGSFLSTHISTDEFAQRLPKIETLCDMYHMPADAAFSILRPGYAHSIQTKFDELRKIDKSNKLTSTAQKTKRYLEAVEEVIEPLQKQVIPLHGPKIWDELSPQFYVTFWTLSMYDLQSPSEVYEKQIQALKTQQTAIEDNHSLSSSKQKKERDRCIALREKLEDEEKKQVEHINRAMARLDEEKDTWFALKTSTKNEMVTQLLQLCIFPRCVFTAIDAHYCAKFIHVLHTLKTNNFSTLLCYDRIFCDITYTVSVCTENEAHRYGRFLNACLDSIMRWHSSKEHYDKECANFPGFITVFRTAKKNSNQPDTLDYENYRHVVHKWQYTMTKAMVCCLESQNYVQIRNALIVLTRILNHYPKVQQFGQALERRVDRIKTEEKEKRPDIYALAMGYTGQLKSKKSSWVAENQFHHKEKPVGKPNGTAASGGTASKSSGASKDASKESKESENNPTGSKDDDRPEKEKKSSSKSDSKTENSKVKASNSTSSEKVKASSSTSNEKVKASSSTSNEKVKASSSTSDRKDNSSARSSKERDLTSERKSSSKDREKSREKGQGDDKPHKEKSSHKDRKEEKVASDDKEKRRSHKHKEEKEERKERSRSKERDRGDHAVASSGSSHRRSAEPSPKHSELERESKRRKMEAPSVKIKRPLERDGKTTGHYQSTKEDSPHNDVKDSHKSSSRQGSEERESQSKKDRKRVSYPDDRSAEKEDKDAKRRRSEDPSGKRQMNGESSRSSKSKGEAQSSPSTTERKVKTPKEDKEKDRERKRHSKESKRRE</sequence>
<feature type="compositionally biased region" description="Basic and acidic residues" evidence="3">
    <location>
        <begin position="534"/>
        <end position="573"/>
    </location>
</feature>
<dbReference type="PANTHER" id="PTHR21597:SF0">
    <property type="entry name" value="THO COMPLEX SUBUNIT 2"/>
    <property type="match status" value="1"/>
</dbReference>
<dbReference type="GO" id="GO:0006397">
    <property type="term" value="P:mRNA processing"/>
    <property type="evidence" value="ECO:0007669"/>
    <property type="project" value="InterPro"/>
</dbReference>
<dbReference type="EMBL" id="CAIIXF020000002">
    <property type="protein sequence ID" value="CAH1777451.1"/>
    <property type="molecule type" value="Genomic_DNA"/>
</dbReference>
<feature type="compositionally biased region" description="Basic residues" evidence="3">
    <location>
        <begin position="859"/>
        <end position="871"/>
    </location>
</feature>
<feature type="compositionally biased region" description="Basic and acidic residues" evidence="3">
    <location>
        <begin position="614"/>
        <end position="657"/>
    </location>
</feature>
<gene>
    <name evidence="5" type="ORF">OFUS_LOCUS4492</name>
</gene>
<dbReference type="InterPro" id="IPR040007">
    <property type="entry name" value="Tho2"/>
</dbReference>
<proteinExistence type="predicted"/>
<feature type="compositionally biased region" description="Basic and acidic residues" evidence="3">
    <location>
        <begin position="714"/>
        <end position="729"/>
    </location>
</feature>
<feature type="compositionally biased region" description="Low complexity" evidence="3">
    <location>
        <begin position="577"/>
        <end position="593"/>
    </location>
</feature>
<feature type="compositionally biased region" description="Basic and acidic residues" evidence="3">
    <location>
        <begin position="663"/>
        <end position="703"/>
    </location>
</feature>
<dbReference type="OrthoDB" id="29024at2759"/>
<feature type="compositionally biased region" description="Basic and acidic residues" evidence="3">
    <location>
        <begin position="843"/>
        <end position="858"/>
    </location>
</feature>
<accession>A0A8S4N944</accession>
<dbReference type="Proteomes" id="UP000749559">
    <property type="component" value="Unassembled WGS sequence"/>
</dbReference>
<feature type="compositionally biased region" description="Low complexity" evidence="3">
    <location>
        <begin position="517"/>
        <end position="533"/>
    </location>
</feature>
<evidence type="ECO:0000313" key="6">
    <source>
        <dbReference type="Proteomes" id="UP000749559"/>
    </source>
</evidence>
<feature type="region of interest" description="Disordered" evidence="3">
    <location>
        <begin position="506"/>
        <end position="871"/>
    </location>
</feature>
<name>A0A8S4N944_OWEFU</name>
<feature type="domain" description="THO complex subunitTHOC2 C-terminal" evidence="4">
    <location>
        <begin position="192"/>
        <end position="492"/>
    </location>
</feature>
<dbReference type="GO" id="GO:0006406">
    <property type="term" value="P:mRNA export from nucleus"/>
    <property type="evidence" value="ECO:0007669"/>
    <property type="project" value="InterPro"/>
</dbReference>
<evidence type="ECO:0000313" key="5">
    <source>
        <dbReference type="EMBL" id="CAH1777451.1"/>
    </source>
</evidence>
<evidence type="ECO:0000256" key="1">
    <source>
        <dbReference type="ARBA" id="ARBA00047033"/>
    </source>
</evidence>
<dbReference type="GO" id="GO:0003729">
    <property type="term" value="F:mRNA binding"/>
    <property type="evidence" value="ECO:0007669"/>
    <property type="project" value="TreeGrafter"/>
</dbReference>
<feature type="compositionally biased region" description="Basic and acidic residues" evidence="3">
    <location>
        <begin position="743"/>
        <end position="818"/>
    </location>
</feature>
<reference evidence="5" key="1">
    <citation type="submission" date="2022-03" db="EMBL/GenBank/DDBJ databases">
        <authorList>
            <person name="Martin C."/>
        </authorList>
    </citation>
    <scope>NUCLEOTIDE SEQUENCE</scope>
</reference>